<comment type="caution">
    <text evidence="1">The sequence shown here is derived from an EMBL/GenBank/DDBJ whole genome shotgun (WGS) entry which is preliminary data.</text>
</comment>
<evidence type="ECO:0000313" key="2">
    <source>
        <dbReference type="Proteomes" id="UP001164250"/>
    </source>
</evidence>
<dbReference type="EMBL" id="CM047899">
    <property type="protein sequence ID" value="KAJ0103576.1"/>
    <property type="molecule type" value="Genomic_DNA"/>
</dbReference>
<dbReference type="Proteomes" id="UP001164250">
    <property type="component" value="Chromosome 3"/>
</dbReference>
<reference evidence="2" key="1">
    <citation type="journal article" date="2023" name="G3 (Bethesda)">
        <title>Genome assembly and association tests identify interacting loci associated with vigor, precocity, and sex in interspecific pistachio rootstocks.</title>
        <authorList>
            <person name="Palmer W."/>
            <person name="Jacygrad E."/>
            <person name="Sagayaradj S."/>
            <person name="Cavanaugh K."/>
            <person name="Han R."/>
            <person name="Bertier L."/>
            <person name="Beede B."/>
            <person name="Kafkas S."/>
            <person name="Golino D."/>
            <person name="Preece J."/>
            <person name="Michelmore R."/>
        </authorList>
    </citation>
    <scope>NUCLEOTIDE SEQUENCE [LARGE SCALE GENOMIC DNA]</scope>
</reference>
<protein>
    <submittedName>
        <fullName evidence="1">Uncharacterized protein</fullName>
    </submittedName>
</protein>
<name>A0ACC1BX79_9ROSI</name>
<accession>A0ACC1BX79</accession>
<organism evidence="1 2">
    <name type="scientific">Pistacia atlantica</name>
    <dbReference type="NCBI Taxonomy" id="434234"/>
    <lineage>
        <taxon>Eukaryota</taxon>
        <taxon>Viridiplantae</taxon>
        <taxon>Streptophyta</taxon>
        <taxon>Embryophyta</taxon>
        <taxon>Tracheophyta</taxon>
        <taxon>Spermatophyta</taxon>
        <taxon>Magnoliopsida</taxon>
        <taxon>eudicotyledons</taxon>
        <taxon>Gunneridae</taxon>
        <taxon>Pentapetalae</taxon>
        <taxon>rosids</taxon>
        <taxon>malvids</taxon>
        <taxon>Sapindales</taxon>
        <taxon>Anacardiaceae</taxon>
        <taxon>Pistacia</taxon>
    </lineage>
</organism>
<gene>
    <name evidence="1" type="ORF">Patl1_03917</name>
</gene>
<sequence>MVQDNLLPDSYTYTSLLSGLCRKGNVVSALLFFDTMMAKGIVPNEVMLTCLVNGLFRADQSKAALYIYDAMEKGGVFPDTVSLNAVIDGFSRMGKMIMGKMIKAYDLLLTMRSRGLCPSLATYNILLHGFSKKKDLLMCSMLHSIMIRTGLLPDKLTCHSLILGFCETGMLEVGVKFLE</sequence>
<proteinExistence type="predicted"/>
<keyword evidence="2" id="KW-1185">Reference proteome</keyword>
<evidence type="ECO:0000313" key="1">
    <source>
        <dbReference type="EMBL" id="KAJ0103576.1"/>
    </source>
</evidence>